<dbReference type="eggNOG" id="arCOG06578">
    <property type="taxonomic scope" value="Archaea"/>
</dbReference>
<dbReference type="InterPro" id="IPR002104">
    <property type="entry name" value="Integrase_catalytic"/>
</dbReference>
<keyword evidence="1" id="KW-0233">DNA recombination</keyword>
<dbReference type="KEGG" id="mfe:Mefer_1453"/>
<dbReference type="GeneID" id="8366159"/>
<dbReference type="STRING" id="573064.Mefer_1453"/>
<dbReference type="InterPro" id="IPR013762">
    <property type="entry name" value="Integrase-like_cat_sf"/>
</dbReference>
<dbReference type="RefSeq" id="WP_015791990.1">
    <property type="nucleotide sequence ID" value="NC_013156.1"/>
</dbReference>
<organism evidence="3 4">
    <name type="scientific">Methanocaldococcus fervens (strain DSM 4213 / JCM 15782 / AG86)</name>
    <name type="common">Methanococcus fervens</name>
    <dbReference type="NCBI Taxonomy" id="573064"/>
    <lineage>
        <taxon>Archaea</taxon>
        <taxon>Methanobacteriati</taxon>
        <taxon>Methanobacteriota</taxon>
        <taxon>Methanomada group</taxon>
        <taxon>Methanococci</taxon>
        <taxon>Methanococcales</taxon>
        <taxon>Methanocaldococcaceae</taxon>
        <taxon>Methanocaldococcus</taxon>
    </lineage>
</organism>
<dbReference type="InterPro" id="IPR011010">
    <property type="entry name" value="DNA_brk_join_enz"/>
</dbReference>
<protein>
    <submittedName>
        <fullName evidence="3">Integrase family protein</fullName>
    </submittedName>
</protein>
<dbReference type="PROSITE" id="PS51898">
    <property type="entry name" value="TYR_RECOMBINASE"/>
    <property type="match status" value="1"/>
</dbReference>
<dbReference type="GO" id="GO:0015074">
    <property type="term" value="P:DNA integration"/>
    <property type="evidence" value="ECO:0007669"/>
    <property type="project" value="InterPro"/>
</dbReference>
<dbReference type="CDD" id="cd00397">
    <property type="entry name" value="DNA_BRE_C"/>
    <property type="match status" value="1"/>
</dbReference>
<dbReference type="Proteomes" id="UP000001495">
    <property type="component" value="Chromosome"/>
</dbReference>
<reference evidence="3" key="1">
    <citation type="submission" date="2009-08" db="EMBL/GenBank/DDBJ databases">
        <title>Complete sequence of chromosome of Methanocaldococcus fervens AG86.</title>
        <authorList>
            <consortium name="US DOE Joint Genome Institute"/>
            <person name="Lucas S."/>
            <person name="Copeland A."/>
            <person name="Lapidus A."/>
            <person name="Glavina del Rio T."/>
            <person name="Tice H."/>
            <person name="Bruce D."/>
            <person name="Goodwin L."/>
            <person name="Pitluck S."/>
            <person name="Chertkov O."/>
            <person name="Detter J.C."/>
            <person name="Han C."/>
            <person name="Tapia R."/>
            <person name="Larimer F."/>
            <person name="Land M."/>
            <person name="Hauser L."/>
            <person name="Kyrpides N."/>
            <person name="Ovchinnikova G."/>
            <person name="Lupa-Sieprawska M."/>
            <person name="Whitman W.B."/>
        </authorList>
    </citation>
    <scope>NUCLEOTIDE SEQUENCE [LARGE SCALE GENOMIC DNA]</scope>
    <source>
        <strain evidence="3">AG86</strain>
    </source>
</reference>
<name>C7P9M5_METFA</name>
<keyword evidence="4" id="KW-1185">Reference proteome</keyword>
<gene>
    <name evidence="3" type="ordered locus">Mefer_1453</name>
</gene>
<feature type="domain" description="Tyr recombinase" evidence="2">
    <location>
        <begin position="29"/>
        <end position="220"/>
    </location>
</feature>
<dbReference type="AlphaFoldDB" id="C7P9M5"/>
<evidence type="ECO:0000313" key="4">
    <source>
        <dbReference type="Proteomes" id="UP000001495"/>
    </source>
</evidence>
<proteinExistence type="predicted"/>
<sequence>MNLWDWNLLTINETKKTPKGSWDMGIDYEQTYKMFREELQKIKSKKILYKDDYKKIAYLITYLLQLRNGCRIWEAISGMINIAINLDNFDWNERIIVRVRTQKRKDLEFREIILPKFITKEDIELVKSIFINIKKEIDEKSTLEEKLAVKKKIVKRFGAWLYKNYKINTHSLRYAYITYLGKRGIPAQVLAKITKHKNQNYITYYTQNVLAKEILTNYGDLDD</sequence>
<dbReference type="SUPFAM" id="SSF56349">
    <property type="entry name" value="DNA breaking-rejoining enzymes"/>
    <property type="match status" value="1"/>
</dbReference>
<accession>C7P9M5</accession>
<dbReference type="OrthoDB" id="95836at2157"/>
<evidence type="ECO:0000256" key="1">
    <source>
        <dbReference type="ARBA" id="ARBA00023172"/>
    </source>
</evidence>
<dbReference type="EMBL" id="CP001696">
    <property type="protein sequence ID" value="ACV25257.1"/>
    <property type="molecule type" value="Genomic_DNA"/>
</dbReference>
<dbReference type="Gene3D" id="1.10.443.10">
    <property type="entry name" value="Intergrase catalytic core"/>
    <property type="match status" value="1"/>
</dbReference>
<evidence type="ECO:0000313" key="3">
    <source>
        <dbReference type="EMBL" id="ACV25257.1"/>
    </source>
</evidence>
<dbReference type="GO" id="GO:0006310">
    <property type="term" value="P:DNA recombination"/>
    <property type="evidence" value="ECO:0007669"/>
    <property type="project" value="UniProtKB-KW"/>
</dbReference>
<dbReference type="GO" id="GO:0003677">
    <property type="term" value="F:DNA binding"/>
    <property type="evidence" value="ECO:0007669"/>
    <property type="project" value="InterPro"/>
</dbReference>
<evidence type="ECO:0000259" key="2">
    <source>
        <dbReference type="PROSITE" id="PS51898"/>
    </source>
</evidence>
<dbReference type="HOGENOM" id="CLU_1472098_0_0_2"/>